<name>A0ABD0XS58_9HEMI</name>
<evidence type="ECO:0000259" key="3">
    <source>
        <dbReference type="Pfam" id="PF06722"/>
    </source>
</evidence>
<dbReference type="GO" id="GO:0016906">
    <property type="term" value="F:sterol 3-beta-glucosyltransferase activity"/>
    <property type="evidence" value="ECO:0007669"/>
    <property type="project" value="UniProtKB-ARBA"/>
</dbReference>
<feature type="domain" description="Glycosyltransferase family 28 N-terminal" evidence="2">
    <location>
        <begin position="2"/>
        <end position="137"/>
    </location>
</feature>
<evidence type="ECO:0008006" key="6">
    <source>
        <dbReference type="Google" id="ProtNLM"/>
    </source>
</evidence>
<protein>
    <recommendedName>
        <fullName evidence="6">Sterol 3-beta-glucosyltransferase</fullName>
    </recommendedName>
</protein>
<dbReference type="Pfam" id="PF03033">
    <property type="entry name" value="Glyco_transf_28"/>
    <property type="match status" value="1"/>
</dbReference>
<dbReference type="EMBL" id="JBFDAA010000035">
    <property type="protein sequence ID" value="KAL1110017.1"/>
    <property type="molecule type" value="Genomic_DNA"/>
</dbReference>
<dbReference type="Gene3D" id="3.40.50.2000">
    <property type="entry name" value="Glycogen Phosphorylase B"/>
    <property type="match status" value="2"/>
</dbReference>
<evidence type="ECO:0000313" key="5">
    <source>
        <dbReference type="Proteomes" id="UP001558652"/>
    </source>
</evidence>
<sequence length="410" mass="45575">MITILCSGSRGDIQPYLALAQEIKKLGKGVRIAAGKSFADFVAGYEIDFYPLSADYKSVDIDPKLIKAAQNSTNPLKMMLTFNKMKKYAKLVVDEMYEACQGSDLIVYHPGCTIGYFAAEEMQVPSILASPFPMLETKEVASIIAYGKTRLPIKLTYKLMQGMLWTASKTGVELFWKEKYGKLPRNWGCPFERVDARHPSIVSCSNFVFSRPTDWDKNIYQYGYWFLKENDDYKPPVELTDFLAKGEKPIYFGFGSVFSSKDKDNYVKWVTEALENTGNRGIICGMGSIESLPSNILAIDSIPHTWLFPKCSAVCHHGGAGTSATGFAAGVPSIIVPFSNDQFAWAHRAFDIGVGSKPIYKKRLSTKRLSEAIDFSLSKEIVENARKLQENIASENGARDCAAVIVKLAN</sequence>
<dbReference type="Pfam" id="PF06722">
    <property type="entry name" value="EryCIII-like_C"/>
    <property type="match status" value="1"/>
</dbReference>
<dbReference type="PANTHER" id="PTHR48050:SF13">
    <property type="entry name" value="STEROL 3-BETA-GLUCOSYLTRANSFERASE UGT80A2"/>
    <property type="match status" value="1"/>
</dbReference>
<dbReference type="Proteomes" id="UP001558652">
    <property type="component" value="Unassembled WGS sequence"/>
</dbReference>
<dbReference type="FunFam" id="3.40.50.2000:FF:000009">
    <property type="entry name" value="Sterol 3-beta-glucosyltransferase UGT80A2"/>
    <property type="match status" value="1"/>
</dbReference>
<evidence type="ECO:0000256" key="1">
    <source>
        <dbReference type="ARBA" id="ARBA00022679"/>
    </source>
</evidence>
<dbReference type="AlphaFoldDB" id="A0ABD0XS58"/>
<dbReference type="SUPFAM" id="SSF53756">
    <property type="entry name" value="UDP-Glycosyltransferase/glycogen phosphorylase"/>
    <property type="match status" value="1"/>
</dbReference>
<evidence type="ECO:0000259" key="2">
    <source>
        <dbReference type="Pfam" id="PF03033"/>
    </source>
</evidence>
<evidence type="ECO:0000313" key="4">
    <source>
        <dbReference type="EMBL" id="KAL1110017.1"/>
    </source>
</evidence>
<dbReference type="InterPro" id="IPR004276">
    <property type="entry name" value="GlycoTrans_28_N"/>
</dbReference>
<keyword evidence="5" id="KW-1185">Reference proteome</keyword>
<gene>
    <name evidence="4" type="ORF">AAG570_014181</name>
</gene>
<proteinExistence type="predicted"/>
<dbReference type="PANTHER" id="PTHR48050">
    <property type="entry name" value="STEROL 3-BETA-GLUCOSYLTRANSFERASE"/>
    <property type="match status" value="1"/>
</dbReference>
<comment type="caution">
    <text evidence="4">The sequence shown here is derived from an EMBL/GenBank/DDBJ whole genome shotgun (WGS) entry which is preliminary data.</text>
</comment>
<reference evidence="4 5" key="1">
    <citation type="submission" date="2024-07" db="EMBL/GenBank/DDBJ databases">
        <title>Chromosome-level genome assembly of the water stick insect Ranatra chinensis (Heteroptera: Nepidae).</title>
        <authorList>
            <person name="Liu X."/>
        </authorList>
    </citation>
    <scope>NUCLEOTIDE SEQUENCE [LARGE SCALE GENOMIC DNA]</scope>
    <source>
        <strain evidence="4">Cailab_2021Rc</strain>
        <tissue evidence="4">Muscle</tissue>
    </source>
</reference>
<organism evidence="4 5">
    <name type="scientific">Ranatra chinensis</name>
    <dbReference type="NCBI Taxonomy" id="642074"/>
    <lineage>
        <taxon>Eukaryota</taxon>
        <taxon>Metazoa</taxon>
        <taxon>Ecdysozoa</taxon>
        <taxon>Arthropoda</taxon>
        <taxon>Hexapoda</taxon>
        <taxon>Insecta</taxon>
        <taxon>Pterygota</taxon>
        <taxon>Neoptera</taxon>
        <taxon>Paraneoptera</taxon>
        <taxon>Hemiptera</taxon>
        <taxon>Heteroptera</taxon>
        <taxon>Panheteroptera</taxon>
        <taxon>Nepomorpha</taxon>
        <taxon>Nepidae</taxon>
        <taxon>Ranatrinae</taxon>
        <taxon>Ranatra</taxon>
    </lineage>
</organism>
<dbReference type="CDD" id="cd03784">
    <property type="entry name" value="GT1_Gtf-like"/>
    <property type="match status" value="1"/>
</dbReference>
<accession>A0ABD0XS58</accession>
<feature type="domain" description="Erythromycin biosynthesis protein CIII-like C-terminal" evidence="3">
    <location>
        <begin position="289"/>
        <end position="403"/>
    </location>
</feature>
<dbReference type="InterPro" id="IPR010610">
    <property type="entry name" value="EryCIII-like_C"/>
</dbReference>
<keyword evidence="1" id="KW-0808">Transferase</keyword>
<dbReference type="InterPro" id="IPR002213">
    <property type="entry name" value="UDP_glucos_trans"/>
</dbReference>
<dbReference type="InterPro" id="IPR050426">
    <property type="entry name" value="Glycosyltransferase_28"/>
</dbReference>